<dbReference type="InterPro" id="IPR000572">
    <property type="entry name" value="OxRdtase_Mopterin-bd_dom"/>
</dbReference>
<dbReference type="STRING" id="1604004.HLASA_1318"/>
<dbReference type="KEGG" id="hsf:HLASA_1318"/>
<evidence type="ECO:0000313" key="6">
    <source>
        <dbReference type="Proteomes" id="UP000069906"/>
    </source>
</evidence>
<evidence type="ECO:0000313" key="5">
    <source>
        <dbReference type="Proteomes" id="UP000060390"/>
    </source>
</evidence>
<feature type="compositionally biased region" description="Basic and acidic residues" evidence="1">
    <location>
        <begin position="134"/>
        <end position="148"/>
    </location>
</feature>
<dbReference type="Proteomes" id="UP000060390">
    <property type="component" value="Chromosome"/>
</dbReference>
<gene>
    <name evidence="4" type="ORF">HLASA_1318</name>
    <name evidence="3" type="ORF">HLASF_1331</name>
</gene>
<dbReference type="OrthoDB" id="271771at2157"/>
<reference evidence="4 5" key="3">
    <citation type="journal article" date="2016" name="Stand. Genomic Sci.">
        <title>Complete genome sequence of 'Halanaeroarchaeum sulfurireducens' M27-SA2, a sulfur-reducing and acetate-oxidizing haloarchaeon from the deep-sea hypersaline anoxic lake Medee.</title>
        <authorList>
            <person name="Messina E."/>
            <person name="Sorokin D.Y."/>
            <person name="Kublanov I.V."/>
            <person name="Toshchakov S."/>
            <person name="Lopatina A."/>
            <person name="Arcadi E."/>
            <person name="Smedile F."/>
            <person name="La Spada G."/>
            <person name="La Cono V."/>
            <person name="Yakimov M.M."/>
        </authorList>
    </citation>
    <scope>NUCLEOTIDE SEQUENCE [LARGE SCALE GENOMIC DNA]</scope>
    <source>
        <strain evidence="4 5">M27-SA2</strain>
    </source>
</reference>
<dbReference type="HOGENOM" id="CLU_130239_0_0_2"/>
<sequence>MTESVADRFEIPNPITVVGDRTLRLDDTVRTLPVTTRSAEVVCASGNRYSAEWTGISGETLCEIGTAPPETTHLLVESRDGYRMAVSIADGLAGVLAFQKDGRPIGENAPYSNRFVAPGVEGARDVKGVSRIEFHALDPGTDPERLEQVEPDDDRFEAER</sequence>
<dbReference type="Pfam" id="PF00174">
    <property type="entry name" value="Oxidored_molyb"/>
    <property type="match status" value="1"/>
</dbReference>
<evidence type="ECO:0000313" key="3">
    <source>
        <dbReference type="EMBL" id="AKH97817.1"/>
    </source>
</evidence>
<reference evidence="5" key="2">
    <citation type="submission" date="2015-05" db="EMBL/GenBank/DDBJ databases">
        <title>Complete genome sequence of Halanaeroarchaeum sulfurireducens type strain M27-SA2, a sulfate-reducer haloarchaeon from marine anoxic lake Medee.</title>
        <authorList>
            <person name="Messina E."/>
            <person name="Kublanov I.V."/>
            <person name="Toshchakov S."/>
            <person name="Arcadi E."/>
            <person name="La Spada G."/>
            <person name="La Cono V."/>
            <person name="Yakimov M.M."/>
        </authorList>
    </citation>
    <scope>NUCLEOTIDE SEQUENCE [LARGE SCALE GENOMIC DNA]</scope>
    <source>
        <strain evidence="5">M27-SA2</strain>
    </source>
</reference>
<evidence type="ECO:0000313" key="4">
    <source>
        <dbReference type="EMBL" id="ALG82211.1"/>
    </source>
</evidence>
<dbReference type="EMBL" id="CP008874">
    <property type="protein sequence ID" value="AKH97817.1"/>
    <property type="molecule type" value="Genomic_DNA"/>
</dbReference>
<keyword evidence="6" id="KW-1185">Reference proteome</keyword>
<dbReference type="InterPro" id="IPR036374">
    <property type="entry name" value="OxRdtase_Mopterin-bd_sf"/>
</dbReference>
<dbReference type="KEGG" id="hsu:HLASF_1331"/>
<dbReference type="RefSeq" id="WP_050048532.1">
    <property type="nucleotide sequence ID" value="NZ_CP008874.1"/>
</dbReference>
<feature type="domain" description="Oxidoreductase molybdopterin-binding" evidence="2">
    <location>
        <begin position="19"/>
        <end position="135"/>
    </location>
</feature>
<name>A0A0F7PAQ2_9EURY</name>
<feature type="region of interest" description="Disordered" evidence="1">
    <location>
        <begin position="134"/>
        <end position="160"/>
    </location>
</feature>
<dbReference type="SUPFAM" id="SSF56524">
    <property type="entry name" value="Oxidoreductase molybdopterin-binding domain"/>
    <property type="match status" value="1"/>
</dbReference>
<dbReference type="AlphaFoldDB" id="A0A0F7PAQ2"/>
<protein>
    <submittedName>
        <fullName evidence="3">Sulfite oxidase-like oxidoreductase</fullName>
    </submittedName>
</protein>
<organism evidence="3 6">
    <name type="scientific">Halanaeroarchaeum sulfurireducens</name>
    <dbReference type="NCBI Taxonomy" id="1604004"/>
    <lineage>
        <taxon>Archaea</taxon>
        <taxon>Methanobacteriati</taxon>
        <taxon>Methanobacteriota</taxon>
        <taxon>Stenosarchaea group</taxon>
        <taxon>Halobacteria</taxon>
        <taxon>Halobacteriales</taxon>
        <taxon>Halobacteriaceae</taxon>
        <taxon>Halanaeroarchaeum</taxon>
    </lineage>
</organism>
<dbReference type="Gene3D" id="3.90.420.10">
    <property type="entry name" value="Oxidoreductase, molybdopterin-binding domain"/>
    <property type="match status" value="1"/>
</dbReference>
<dbReference type="EMBL" id="CP011564">
    <property type="protein sequence ID" value="ALG82211.1"/>
    <property type="molecule type" value="Genomic_DNA"/>
</dbReference>
<accession>A0A0F7PAQ2</accession>
<dbReference type="GeneID" id="26010663"/>
<evidence type="ECO:0000259" key="2">
    <source>
        <dbReference type="Pfam" id="PF00174"/>
    </source>
</evidence>
<reference evidence="3 6" key="1">
    <citation type="journal article" date="2015" name="ISME J.">
        <title>Elemental sulfur and acetate can support life of a novel strictly anaerobic haloarchaeon.</title>
        <authorList>
            <person name="Sorokin D.Y."/>
            <person name="Kublanov I.V."/>
            <person name="Gavrilov S.N."/>
            <person name="Rojo D."/>
            <person name="Roman P."/>
            <person name="Golyshin P.N."/>
            <person name="Slepak V.Z."/>
            <person name="Smedile F."/>
            <person name="Ferrer M."/>
            <person name="Messina E."/>
            <person name="La Cono V."/>
            <person name="Yakimov M.M."/>
        </authorList>
    </citation>
    <scope>NUCLEOTIDE SEQUENCE [LARGE SCALE GENOMIC DNA]</scope>
    <source>
        <strain evidence="3 6">HSR2</strain>
    </source>
</reference>
<feature type="compositionally biased region" description="Acidic residues" evidence="1">
    <location>
        <begin position="149"/>
        <end position="160"/>
    </location>
</feature>
<dbReference type="Proteomes" id="UP000069906">
    <property type="component" value="Chromosome"/>
</dbReference>
<evidence type="ECO:0000256" key="1">
    <source>
        <dbReference type="SAM" id="MobiDB-lite"/>
    </source>
</evidence>
<proteinExistence type="predicted"/>